<feature type="compositionally biased region" description="Low complexity" evidence="1">
    <location>
        <begin position="76"/>
        <end position="86"/>
    </location>
</feature>
<name>F0WAP6_9STRA</name>
<reference evidence="2" key="1">
    <citation type="journal article" date="2011" name="PLoS Biol.">
        <title>Gene gain and loss during evolution of obligate parasitism in the white rust pathogen of Arabidopsis thaliana.</title>
        <authorList>
            <person name="Kemen E."/>
            <person name="Gardiner A."/>
            <person name="Schultz-Larsen T."/>
            <person name="Kemen A.C."/>
            <person name="Balmuth A.L."/>
            <person name="Robert-Seilaniantz A."/>
            <person name="Bailey K."/>
            <person name="Holub E."/>
            <person name="Studholme D.J."/>
            <person name="Maclean D."/>
            <person name="Jones J.D."/>
        </authorList>
    </citation>
    <scope>NUCLEOTIDE SEQUENCE</scope>
</reference>
<accession>F0WAP6</accession>
<reference evidence="2" key="2">
    <citation type="submission" date="2011-02" db="EMBL/GenBank/DDBJ databases">
        <authorList>
            <person name="MacLean D."/>
        </authorList>
    </citation>
    <scope>NUCLEOTIDE SEQUENCE</scope>
</reference>
<organism evidence="2">
    <name type="scientific">Albugo laibachii Nc14</name>
    <dbReference type="NCBI Taxonomy" id="890382"/>
    <lineage>
        <taxon>Eukaryota</taxon>
        <taxon>Sar</taxon>
        <taxon>Stramenopiles</taxon>
        <taxon>Oomycota</taxon>
        <taxon>Peronosporomycetes</taxon>
        <taxon>Albuginales</taxon>
        <taxon>Albuginaceae</taxon>
        <taxon>Albugo</taxon>
    </lineage>
</organism>
<sequence length="94" mass="11309">MCGRPNASCNQKWCMKRYWAFREILLLQTQKNTEWSQCVYQKKPIVYINSFYISGMHRDNTNRFPHRRRDFRDHQGNGQSVQQGVSPIRKSLRS</sequence>
<gene>
    <name evidence="2" type="primary">AlNc14C47G3760</name>
    <name evidence="2" type="ORF">ALNC14_043600</name>
</gene>
<evidence type="ECO:0000256" key="1">
    <source>
        <dbReference type="SAM" id="MobiDB-lite"/>
    </source>
</evidence>
<dbReference type="HOGENOM" id="CLU_2390568_0_0_1"/>
<evidence type="ECO:0000313" key="2">
    <source>
        <dbReference type="EMBL" id="CCA18217.1"/>
    </source>
</evidence>
<dbReference type="EMBL" id="FR824092">
    <property type="protein sequence ID" value="CCA18217.1"/>
    <property type="molecule type" value="Genomic_DNA"/>
</dbReference>
<dbReference type="AlphaFoldDB" id="F0WAP6"/>
<protein>
    <submittedName>
        <fullName evidence="2">AlNc14C47G3760 protein</fullName>
    </submittedName>
</protein>
<proteinExistence type="predicted"/>
<feature type="region of interest" description="Disordered" evidence="1">
    <location>
        <begin position="58"/>
        <end position="94"/>
    </location>
</feature>